<feature type="domain" description="NuBaID C-terminal" evidence="8">
    <location>
        <begin position="311"/>
        <end position="411"/>
    </location>
</feature>
<evidence type="ECO:0000313" key="10">
    <source>
        <dbReference type="Proteomes" id="UP001465668"/>
    </source>
</evidence>
<sequence length="535" mass="58761">MNATKRKFNALIQGMGTKSTPQPDESPKSRPATAEGDPFLSQLSASNSPSSAPQASTDMAATTTTAAAPLSSISADFLAKRRRMGALGSVTGNESAAGKMTIKNITLKKWTPAGKEDKSAGSSKLGLPKYCPGDREQLIRRLGTFQELTQWTPKPDKVNEIEWAKRGWVCRGKETVQCTLCHKELVVNMKKKEVDGKETSALVGSDLEGALVKKFAELVVEAHQEDCLWRKRGCDDSLLRLQITSAQAALPALRQRYDELCARPAFLPYDFNLRLPESLSLETVKSQLPPKFFTEPPPTSKTTSTKPNDVALALALAGWGGLTNPKIGPVPNSASCSTCLRRLGLWMFKSKEVNQETGEILVPAPMDHLDPVREHRFFCPWRNPSTQRNPGSKASEPSKAAWEILVLTVRNATYLRGDTPRKDRTPAHERSKSTILPGTLSTPKRHVPTASESAIDSPLLMLGPDMVEDEEEDEKTRDAKDKERWARLRRVKSLFNTKNGRKRLSRTLSRPGTAKSNTTTGETGEAAQDQETTTG</sequence>
<keyword evidence="5" id="KW-0539">Nucleus</keyword>
<dbReference type="InterPro" id="IPR012935">
    <property type="entry name" value="NuBaID_N"/>
</dbReference>
<dbReference type="Proteomes" id="UP001465668">
    <property type="component" value="Unassembled WGS sequence"/>
</dbReference>
<keyword evidence="2" id="KW-0479">Metal-binding</keyword>
<dbReference type="PANTHER" id="PTHR15835:SF6">
    <property type="entry name" value="ZINC FINGER C3HC-TYPE PROTEIN 1"/>
    <property type="match status" value="1"/>
</dbReference>
<feature type="region of interest" description="Disordered" evidence="6">
    <location>
        <begin position="417"/>
        <end position="452"/>
    </location>
</feature>
<accession>A0ABR2X8F5</accession>
<feature type="domain" description="C3HC-type" evidence="7">
    <location>
        <begin position="132"/>
        <end position="270"/>
    </location>
</feature>
<evidence type="ECO:0000256" key="3">
    <source>
        <dbReference type="ARBA" id="ARBA00022771"/>
    </source>
</evidence>
<evidence type="ECO:0000256" key="4">
    <source>
        <dbReference type="ARBA" id="ARBA00022833"/>
    </source>
</evidence>
<organism evidence="9 10">
    <name type="scientific">Seiridium cardinale</name>
    <dbReference type="NCBI Taxonomy" id="138064"/>
    <lineage>
        <taxon>Eukaryota</taxon>
        <taxon>Fungi</taxon>
        <taxon>Dikarya</taxon>
        <taxon>Ascomycota</taxon>
        <taxon>Pezizomycotina</taxon>
        <taxon>Sordariomycetes</taxon>
        <taxon>Xylariomycetidae</taxon>
        <taxon>Amphisphaeriales</taxon>
        <taxon>Sporocadaceae</taxon>
        <taxon>Seiridium</taxon>
    </lineage>
</organism>
<keyword evidence="4" id="KW-0862">Zinc</keyword>
<comment type="caution">
    <text evidence="9">The sequence shown here is derived from an EMBL/GenBank/DDBJ whole genome shotgun (WGS) entry which is preliminary data.</text>
</comment>
<feature type="compositionally biased region" description="Low complexity" evidence="6">
    <location>
        <begin position="40"/>
        <end position="63"/>
    </location>
</feature>
<dbReference type="Pfam" id="PF08600">
    <property type="entry name" value="NuBaID_C"/>
    <property type="match status" value="1"/>
</dbReference>
<dbReference type="PANTHER" id="PTHR15835">
    <property type="entry name" value="NUCLEAR-INTERACTING PARTNER OF ALK"/>
    <property type="match status" value="1"/>
</dbReference>
<evidence type="ECO:0000313" key="9">
    <source>
        <dbReference type="EMBL" id="KAK9770071.1"/>
    </source>
</evidence>
<dbReference type="InterPro" id="IPR013909">
    <property type="entry name" value="NuBaID_C"/>
</dbReference>
<name>A0ABR2X8F5_9PEZI</name>
<reference evidence="9 10" key="1">
    <citation type="submission" date="2024-02" db="EMBL/GenBank/DDBJ databases">
        <title>First draft genome assembly of two strains of Seiridium cardinale.</title>
        <authorList>
            <person name="Emiliani G."/>
            <person name="Scali E."/>
        </authorList>
    </citation>
    <scope>NUCLEOTIDE SEQUENCE [LARGE SCALE GENOMIC DNA]</scope>
    <source>
        <strain evidence="9 10">BM-138-000479</strain>
    </source>
</reference>
<feature type="compositionally biased region" description="Polar residues" evidence="6">
    <location>
        <begin position="506"/>
        <end position="522"/>
    </location>
</feature>
<feature type="compositionally biased region" description="Polar residues" evidence="6">
    <location>
        <begin position="433"/>
        <end position="442"/>
    </location>
</feature>
<evidence type="ECO:0000256" key="5">
    <source>
        <dbReference type="ARBA" id="ARBA00023242"/>
    </source>
</evidence>
<feature type="region of interest" description="Disordered" evidence="6">
    <location>
        <begin position="1"/>
        <end position="63"/>
    </location>
</feature>
<comment type="subcellular location">
    <subcellularLocation>
        <location evidence="1">Nucleus</location>
    </subcellularLocation>
</comment>
<feature type="compositionally biased region" description="Basic and acidic residues" evidence="6">
    <location>
        <begin position="418"/>
        <end position="432"/>
    </location>
</feature>
<keyword evidence="10" id="KW-1185">Reference proteome</keyword>
<dbReference type="EMBL" id="JARVKM010000102">
    <property type="protein sequence ID" value="KAK9770071.1"/>
    <property type="molecule type" value="Genomic_DNA"/>
</dbReference>
<evidence type="ECO:0000259" key="7">
    <source>
        <dbReference type="Pfam" id="PF07967"/>
    </source>
</evidence>
<protein>
    <submittedName>
        <fullName evidence="9">C3HC zinc finger-like-domain-containing protein</fullName>
    </submittedName>
</protein>
<evidence type="ECO:0000256" key="2">
    <source>
        <dbReference type="ARBA" id="ARBA00022723"/>
    </source>
</evidence>
<evidence type="ECO:0000256" key="6">
    <source>
        <dbReference type="SAM" id="MobiDB-lite"/>
    </source>
</evidence>
<keyword evidence="3" id="KW-0863">Zinc-finger</keyword>
<proteinExistence type="predicted"/>
<feature type="region of interest" description="Disordered" evidence="6">
    <location>
        <begin position="495"/>
        <end position="535"/>
    </location>
</feature>
<dbReference type="Pfam" id="PF07967">
    <property type="entry name" value="zf-C3HC"/>
    <property type="match status" value="1"/>
</dbReference>
<gene>
    <name evidence="9" type="ORF">SCAR479_13260</name>
</gene>
<evidence type="ECO:0000259" key="8">
    <source>
        <dbReference type="Pfam" id="PF08600"/>
    </source>
</evidence>
<evidence type="ECO:0000256" key="1">
    <source>
        <dbReference type="ARBA" id="ARBA00004123"/>
    </source>
</evidence>